<dbReference type="EMBL" id="BLAL01000239">
    <property type="protein sequence ID" value="GES94770.1"/>
    <property type="molecule type" value="Genomic_DNA"/>
</dbReference>
<evidence type="ECO:0000313" key="1">
    <source>
        <dbReference type="EMBL" id="GES94770.1"/>
    </source>
</evidence>
<name>A0A8H3LZD4_9GLOM</name>
<comment type="caution">
    <text evidence="1">The sequence shown here is derived from an EMBL/GenBank/DDBJ whole genome shotgun (WGS) entry which is preliminary data.</text>
</comment>
<dbReference type="GO" id="GO:0003964">
    <property type="term" value="F:RNA-directed DNA polymerase activity"/>
    <property type="evidence" value="ECO:0007669"/>
    <property type="project" value="UniProtKB-KW"/>
</dbReference>
<gene>
    <name evidence="1" type="ORF">RCL2_002147700</name>
</gene>
<accession>A0A8H3LZD4</accession>
<evidence type="ECO:0000313" key="2">
    <source>
        <dbReference type="Proteomes" id="UP000615446"/>
    </source>
</evidence>
<dbReference type="Proteomes" id="UP000615446">
    <property type="component" value="Unassembled WGS sequence"/>
</dbReference>
<dbReference type="AlphaFoldDB" id="A0A8H3LZD4"/>
<keyword evidence="1" id="KW-0808">Transferase</keyword>
<dbReference type="OrthoDB" id="2397985at2759"/>
<keyword evidence="1" id="KW-0695">RNA-directed DNA polymerase</keyword>
<protein>
    <submittedName>
        <fullName evidence="1">RNA-directed DNA polymerase from mobile element jockey-like</fullName>
    </submittedName>
</protein>
<organism evidence="1 2">
    <name type="scientific">Rhizophagus clarus</name>
    <dbReference type="NCBI Taxonomy" id="94130"/>
    <lineage>
        <taxon>Eukaryota</taxon>
        <taxon>Fungi</taxon>
        <taxon>Fungi incertae sedis</taxon>
        <taxon>Mucoromycota</taxon>
        <taxon>Glomeromycotina</taxon>
        <taxon>Glomeromycetes</taxon>
        <taxon>Glomerales</taxon>
        <taxon>Glomeraceae</taxon>
        <taxon>Rhizophagus</taxon>
    </lineage>
</organism>
<keyword evidence="1" id="KW-0548">Nucleotidyltransferase</keyword>
<proteinExistence type="predicted"/>
<sequence length="107" mass="12470">MDAPMTDEWHSILRESNDKSAPRASGIGYKLIKKVGSKEHACFIHFVEVIFKTAIFPDEWTTSQIFPISKPKKWQYKLNNTRPILLIEYLRKAYVKIIMKKLSSTLL</sequence>
<reference evidence="1" key="1">
    <citation type="submission" date="2019-10" db="EMBL/GenBank/DDBJ databases">
        <title>Conservation and host-specific expression of non-tandemly repeated heterogenous ribosome RNA gene in arbuscular mycorrhizal fungi.</title>
        <authorList>
            <person name="Maeda T."/>
            <person name="Kobayashi Y."/>
            <person name="Nakagawa T."/>
            <person name="Ezawa T."/>
            <person name="Yamaguchi K."/>
            <person name="Bino T."/>
            <person name="Nishimoto Y."/>
            <person name="Shigenobu S."/>
            <person name="Kawaguchi M."/>
        </authorList>
    </citation>
    <scope>NUCLEOTIDE SEQUENCE</scope>
    <source>
        <strain evidence="1">HR1</strain>
    </source>
</reference>